<dbReference type="PANTHER" id="PTHR43214">
    <property type="entry name" value="TWO-COMPONENT RESPONSE REGULATOR"/>
    <property type="match status" value="1"/>
</dbReference>
<dbReference type="CDD" id="cd06170">
    <property type="entry name" value="LuxR_C_like"/>
    <property type="match status" value="1"/>
</dbReference>
<accession>A0ABW3TR34</accession>
<name>A0ABW3TR34_9MICO</name>
<dbReference type="PROSITE" id="PS50110">
    <property type="entry name" value="RESPONSE_REGULATORY"/>
    <property type="match status" value="1"/>
</dbReference>
<dbReference type="InterPro" id="IPR000792">
    <property type="entry name" value="Tscrpt_reg_LuxR_C"/>
</dbReference>
<dbReference type="SMART" id="SM00448">
    <property type="entry name" value="REC"/>
    <property type="match status" value="1"/>
</dbReference>
<dbReference type="PROSITE" id="PS50043">
    <property type="entry name" value="HTH_LUXR_2"/>
    <property type="match status" value="1"/>
</dbReference>
<feature type="modified residue" description="4-aspartylphosphate" evidence="5">
    <location>
        <position position="59"/>
    </location>
</feature>
<dbReference type="InterPro" id="IPR058245">
    <property type="entry name" value="NreC/VraR/RcsB-like_REC"/>
</dbReference>
<evidence type="ECO:0000313" key="8">
    <source>
        <dbReference type="EMBL" id="MFD1201852.1"/>
    </source>
</evidence>
<gene>
    <name evidence="8" type="ORF">ACFQ3U_08100</name>
</gene>
<evidence type="ECO:0000256" key="4">
    <source>
        <dbReference type="ARBA" id="ARBA00023163"/>
    </source>
</evidence>
<comment type="caution">
    <text evidence="8">The sequence shown here is derived from an EMBL/GenBank/DDBJ whole genome shotgun (WGS) entry which is preliminary data.</text>
</comment>
<evidence type="ECO:0000256" key="2">
    <source>
        <dbReference type="ARBA" id="ARBA00023015"/>
    </source>
</evidence>
<dbReference type="PANTHER" id="PTHR43214:SF24">
    <property type="entry name" value="TRANSCRIPTIONAL REGULATORY PROTEIN NARL-RELATED"/>
    <property type="match status" value="1"/>
</dbReference>
<dbReference type="SMART" id="SM00421">
    <property type="entry name" value="HTH_LUXR"/>
    <property type="match status" value="1"/>
</dbReference>
<dbReference type="SUPFAM" id="SSF52172">
    <property type="entry name" value="CheY-like"/>
    <property type="match status" value="1"/>
</dbReference>
<evidence type="ECO:0000256" key="1">
    <source>
        <dbReference type="ARBA" id="ARBA00022553"/>
    </source>
</evidence>
<feature type="domain" description="HTH luxR-type" evidence="6">
    <location>
        <begin position="144"/>
        <end position="209"/>
    </location>
</feature>
<dbReference type="SUPFAM" id="SSF46894">
    <property type="entry name" value="C-terminal effector domain of the bipartite response regulators"/>
    <property type="match status" value="1"/>
</dbReference>
<protein>
    <submittedName>
        <fullName evidence="8">Response regulator</fullName>
    </submittedName>
</protein>
<proteinExistence type="predicted"/>
<dbReference type="Gene3D" id="3.40.50.2300">
    <property type="match status" value="1"/>
</dbReference>
<dbReference type="CDD" id="cd17535">
    <property type="entry name" value="REC_NarL-like"/>
    <property type="match status" value="1"/>
</dbReference>
<feature type="domain" description="Response regulatory" evidence="7">
    <location>
        <begin position="3"/>
        <end position="126"/>
    </location>
</feature>
<dbReference type="Proteomes" id="UP001597181">
    <property type="component" value="Unassembled WGS sequence"/>
</dbReference>
<dbReference type="InterPro" id="IPR001789">
    <property type="entry name" value="Sig_transdc_resp-reg_receiver"/>
</dbReference>
<dbReference type="RefSeq" id="WP_343959972.1">
    <property type="nucleotide sequence ID" value="NZ_BAAAKZ010000004.1"/>
</dbReference>
<evidence type="ECO:0000259" key="7">
    <source>
        <dbReference type="PROSITE" id="PS50110"/>
    </source>
</evidence>
<reference evidence="9" key="1">
    <citation type="journal article" date="2019" name="Int. J. Syst. Evol. Microbiol.">
        <title>The Global Catalogue of Microorganisms (GCM) 10K type strain sequencing project: providing services to taxonomists for standard genome sequencing and annotation.</title>
        <authorList>
            <consortium name="The Broad Institute Genomics Platform"/>
            <consortium name="The Broad Institute Genome Sequencing Center for Infectious Disease"/>
            <person name="Wu L."/>
            <person name="Ma J."/>
        </authorList>
    </citation>
    <scope>NUCLEOTIDE SEQUENCE [LARGE SCALE GENOMIC DNA]</scope>
    <source>
        <strain evidence="9">CCUG 50213</strain>
    </source>
</reference>
<dbReference type="InterPro" id="IPR039420">
    <property type="entry name" value="WalR-like"/>
</dbReference>
<evidence type="ECO:0000256" key="3">
    <source>
        <dbReference type="ARBA" id="ARBA00023125"/>
    </source>
</evidence>
<dbReference type="InterPro" id="IPR016032">
    <property type="entry name" value="Sig_transdc_resp-reg_C-effctor"/>
</dbReference>
<sequence length="213" mass="22437">MIHLLLVDDHPTLRHGLRALLDTQLDLEVIAEAGGLDDAVAALTAATGEGRAPGVALVDLDLGADAPDGIATLVELVRHAPGLRVIVFSAYDSDADVVRAMEAGAAGYLVKDSAPEQLFRAVRAAAAGQPAFAAPIAARLHDRGRFDEETLTARELEVLTLAATGLSNRELALELLLSEATVKTHLHHAFTKLDASNRQAAIAIALKRGIIRL</sequence>
<dbReference type="Pfam" id="PF00072">
    <property type="entry name" value="Response_reg"/>
    <property type="match status" value="1"/>
</dbReference>
<keyword evidence="2" id="KW-0805">Transcription regulation</keyword>
<dbReference type="PRINTS" id="PR00038">
    <property type="entry name" value="HTHLUXR"/>
</dbReference>
<evidence type="ECO:0000313" key="9">
    <source>
        <dbReference type="Proteomes" id="UP001597181"/>
    </source>
</evidence>
<dbReference type="EMBL" id="JBHTLY010000003">
    <property type="protein sequence ID" value="MFD1201852.1"/>
    <property type="molecule type" value="Genomic_DNA"/>
</dbReference>
<evidence type="ECO:0000259" key="6">
    <source>
        <dbReference type="PROSITE" id="PS50043"/>
    </source>
</evidence>
<evidence type="ECO:0000256" key="5">
    <source>
        <dbReference type="PROSITE-ProRule" id="PRU00169"/>
    </source>
</evidence>
<dbReference type="Pfam" id="PF00196">
    <property type="entry name" value="GerE"/>
    <property type="match status" value="1"/>
</dbReference>
<keyword evidence="3" id="KW-0238">DNA-binding</keyword>
<keyword evidence="9" id="KW-1185">Reference proteome</keyword>
<keyword evidence="1 5" id="KW-0597">Phosphoprotein</keyword>
<keyword evidence="4" id="KW-0804">Transcription</keyword>
<dbReference type="InterPro" id="IPR011006">
    <property type="entry name" value="CheY-like_superfamily"/>
</dbReference>
<organism evidence="8 9">
    <name type="scientific">Leucobacter albus</name>
    <dbReference type="NCBI Taxonomy" id="272210"/>
    <lineage>
        <taxon>Bacteria</taxon>
        <taxon>Bacillati</taxon>
        <taxon>Actinomycetota</taxon>
        <taxon>Actinomycetes</taxon>
        <taxon>Micrococcales</taxon>
        <taxon>Microbacteriaceae</taxon>
        <taxon>Leucobacter</taxon>
    </lineage>
</organism>